<dbReference type="GO" id="GO:0005886">
    <property type="term" value="C:plasma membrane"/>
    <property type="evidence" value="ECO:0007669"/>
    <property type="project" value="UniProtKB-SubCell"/>
</dbReference>
<dbReference type="AlphaFoldDB" id="A0A6I8MHZ2"/>
<dbReference type="KEGG" id="crf:FRC0190_02197"/>
<dbReference type="InterPro" id="IPR050366">
    <property type="entry name" value="BP-dependent_transpt_permease"/>
</dbReference>
<keyword evidence="2" id="KW-0813">Transport</keyword>
<comment type="subcellular location">
    <subcellularLocation>
        <location evidence="1">Cell membrane</location>
        <topology evidence="1">Multi-pass membrane protein</topology>
    </subcellularLocation>
</comment>
<reference evidence="4 5" key="1">
    <citation type="submission" date="2019-11" db="EMBL/GenBank/DDBJ databases">
        <authorList>
            <person name="Brisse S."/>
        </authorList>
    </citation>
    <scope>NUCLEOTIDE SEQUENCE [LARGE SCALE GENOMIC DNA]</scope>
    <source>
        <strain evidence="4">FRC0190</strain>
    </source>
</reference>
<dbReference type="Proteomes" id="UP000423525">
    <property type="component" value="Chromosome"/>
</dbReference>
<name>A0A6I8MHZ2_9CORY</name>
<dbReference type="PANTHER" id="PTHR43386:SF1">
    <property type="entry name" value="D,D-DIPEPTIDE TRANSPORT SYSTEM PERMEASE PROTEIN DDPC-RELATED"/>
    <property type="match status" value="1"/>
</dbReference>
<feature type="transmembrane region" description="Helical" evidence="3">
    <location>
        <begin position="211"/>
        <end position="230"/>
    </location>
</feature>
<keyword evidence="3" id="KW-0812">Transmembrane</keyword>
<keyword evidence="3" id="KW-0472">Membrane</keyword>
<evidence type="ECO:0000313" key="5">
    <source>
        <dbReference type="Proteomes" id="UP000423525"/>
    </source>
</evidence>
<gene>
    <name evidence="4" type="ORF">FRC0190_02197</name>
</gene>
<keyword evidence="3" id="KW-1133">Transmembrane helix</keyword>
<feature type="transmembrane region" description="Helical" evidence="3">
    <location>
        <begin position="41"/>
        <end position="57"/>
    </location>
</feature>
<evidence type="ECO:0000256" key="3">
    <source>
        <dbReference type="SAM" id="Phobius"/>
    </source>
</evidence>
<sequence>MTTPDFAVTTVLLVLCAGVLNWAPAVSLVPPGGTPLDRPDSLIVPALAIALVGGAWLQRLVRAAIVDAAALPHVRAAHLAGHYSAAVAWRMISLRRPSLRSISTTLLWLIWVSVLIAAIAGPAVATMLGTPDPNETMTRSFDPPSSLHPLGTDRLDRDLLARMLNDNIGLVIPPAIAALIATAIGLALALVTSISPALRASTRSIIADIGIRFVTVVFLTATAACSALLLEQHTGARR</sequence>
<evidence type="ECO:0000256" key="2">
    <source>
        <dbReference type="ARBA" id="ARBA00022448"/>
    </source>
</evidence>
<feature type="transmembrane region" description="Helical" evidence="3">
    <location>
        <begin position="168"/>
        <end position="191"/>
    </location>
</feature>
<evidence type="ECO:0000256" key="1">
    <source>
        <dbReference type="ARBA" id="ARBA00004651"/>
    </source>
</evidence>
<feature type="transmembrane region" description="Helical" evidence="3">
    <location>
        <begin position="105"/>
        <end position="128"/>
    </location>
</feature>
<accession>A0A6I8MHZ2</accession>
<proteinExistence type="predicted"/>
<protein>
    <recommendedName>
        <fullName evidence="6">ABC transporter permease</fullName>
    </recommendedName>
</protein>
<dbReference type="PANTHER" id="PTHR43386">
    <property type="entry name" value="OLIGOPEPTIDE TRANSPORT SYSTEM PERMEASE PROTEIN APPC"/>
    <property type="match status" value="1"/>
</dbReference>
<dbReference type="EMBL" id="LR738855">
    <property type="protein sequence ID" value="VZH86276.1"/>
    <property type="molecule type" value="Genomic_DNA"/>
</dbReference>
<evidence type="ECO:0000313" key="4">
    <source>
        <dbReference type="EMBL" id="VZH86276.1"/>
    </source>
</evidence>
<organism evidence="4 5">
    <name type="scientific">Corynebacterium rouxii</name>
    <dbReference type="NCBI Taxonomy" id="2719119"/>
    <lineage>
        <taxon>Bacteria</taxon>
        <taxon>Bacillati</taxon>
        <taxon>Actinomycetota</taxon>
        <taxon>Actinomycetes</taxon>
        <taxon>Mycobacteriales</taxon>
        <taxon>Corynebacteriaceae</taxon>
        <taxon>Corynebacterium</taxon>
    </lineage>
</organism>
<evidence type="ECO:0008006" key="6">
    <source>
        <dbReference type="Google" id="ProtNLM"/>
    </source>
</evidence>